<comment type="caution">
    <text evidence="13">The sequence shown here is derived from an EMBL/GenBank/DDBJ whole genome shotgun (WGS) entry which is preliminary data.</text>
</comment>
<evidence type="ECO:0000256" key="9">
    <source>
        <dbReference type="ARBA" id="ARBA00023049"/>
    </source>
</evidence>
<dbReference type="EMBL" id="BAABJI010000002">
    <property type="protein sequence ID" value="GAA4919957.1"/>
    <property type="molecule type" value="Genomic_DNA"/>
</dbReference>
<dbReference type="InterPro" id="IPR036034">
    <property type="entry name" value="PDZ_sf"/>
</dbReference>
<feature type="transmembrane region" description="Helical" evidence="11">
    <location>
        <begin position="370"/>
        <end position="389"/>
    </location>
</feature>
<dbReference type="RefSeq" id="WP_345331508.1">
    <property type="nucleotide sequence ID" value="NZ_BAABJI010000002.1"/>
</dbReference>
<gene>
    <name evidence="13" type="primary">rseP_3</name>
    <name evidence="13" type="ORF">GCM10023313_24620</name>
</gene>
<feature type="transmembrane region" description="Helical" evidence="11">
    <location>
        <begin position="418"/>
        <end position="435"/>
    </location>
</feature>
<name>A0ABP9FWW1_9SPHI</name>
<evidence type="ECO:0000313" key="14">
    <source>
        <dbReference type="Proteomes" id="UP001501436"/>
    </source>
</evidence>
<keyword evidence="6 11" id="KW-0378">Hydrolase</keyword>
<keyword evidence="9 11" id="KW-0482">Metalloprotease</keyword>
<organism evidence="13 14">
    <name type="scientific">Mucilaginibacter defluvii</name>
    <dbReference type="NCBI Taxonomy" id="1196019"/>
    <lineage>
        <taxon>Bacteria</taxon>
        <taxon>Pseudomonadati</taxon>
        <taxon>Bacteroidota</taxon>
        <taxon>Sphingobacteriia</taxon>
        <taxon>Sphingobacteriales</taxon>
        <taxon>Sphingobacteriaceae</taxon>
        <taxon>Mucilaginibacter</taxon>
    </lineage>
</organism>
<evidence type="ECO:0000259" key="12">
    <source>
        <dbReference type="Pfam" id="PF02163"/>
    </source>
</evidence>
<dbReference type="CDD" id="cd06163">
    <property type="entry name" value="S2P-M50_PDZ_RseP-like"/>
    <property type="match status" value="1"/>
</dbReference>
<proteinExistence type="inferred from homology"/>
<dbReference type="EC" id="3.4.24.-" evidence="11"/>
<evidence type="ECO:0000256" key="11">
    <source>
        <dbReference type="RuleBase" id="RU362031"/>
    </source>
</evidence>
<dbReference type="PANTHER" id="PTHR42837">
    <property type="entry name" value="REGULATOR OF SIGMA-E PROTEASE RSEP"/>
    <property type="match status" value="1"/>
</dbReference>
<dbReference type="GO" id="GO:0008237">
    <property type="term" value="F:metallopeptidase activity"/>
    <property type="evidence" value="ECO:0007669"/>
    <property type="project" value="UniProtKB-KW"/>
</dbReference>
<evidence type="ECO:0000256" key="6">
    <source>
        <dbReference type="ARBA" id="ARBA00022801"/>
    </source>
</evidence>
<evidence type="ECO:0000256" key="7">
    <source>
        <dbReference type="ARBA" id="ARBA00022833"/>
    </source>
</evidence>
<feature type="transmembrane region" description="Helical" evidence="11">
    <location>
        <begin position="104"/>
        <end position="127"/>
    </location>
</feature>
<dbReference type="SUPFAM" id="SSF50156">
    <property type="entry name" value="PDZ domain-like"/>
    <property type="match status" value="1"/>
</dbReference>
<dbReference type="InterPro" id="IPR004387">
    <property type="entry name" value="Pept_M50_Zn"/>
</dbReference>
<keyword evidence="11" id="KW-0479">Metal-binding</keyword>
<comment type="cofactor">
    <cofactor evidence="1 11">
        <name>Zn(2+)</name>
        <dbReference type="ChEBI" id="CHEBI:29105"/>
    </cofactor>
</comment>
<keyword evidence="8 11" id="KW-1133">Transmembrane helix</keyword>
<keyword evidence="7 11" id="KW-0862">Zinc</keyword>
<evidence type="ECO:0000256" key="2">
    <source>
        <dbReference type="ARBA" id="ARBA00004141"/>
    </source>
</evidence>
<dbReference type="PANTHER" id="PTHR42837:SF2">
    <property type="entry name" value="MEMBRANE METALLOPROTEASE ARASP2, CHLOROPLASTIC-RELATED"/>
    <property type="match status" value="1"/>
</dbReference>
<keyword evidence="5 11" id="KW-0812">Transmembrane</keyword>
<evidence type="ECO:0000256" key="1">
    <source>
        <dbReference type="ARBA" id="ARBA00001947"/>
    </source>
</evidence>
<dbReference type="InterPro" id="IPR008915">
    <property type="entry name" value="Peptidase_M50"/>
</dbReference>
<evidence type="ECO:0000256" key="8">
    <source>
        <dbReference type="ARBA" id="ARBA00022989"/>
    </source>
</evidence>
<keyword evidence="14" id="KW-1185">Reference proteome</keyword>
<keyword evidence="10 11" id="KW-0472">Membrane</keyword>
<dbReference type="NCBIfam" id="TIGR00054">
    <property type="entry name" value="RIP metalloprotease RseP"/>
    <property type="match status" value="1"/>
</dbReference>
<evidence type="ECO:0000256" key="3">
    <source>
        <dbReference type="ARBA" id="ARBA00007931"/>
    </source>
</evidence>
<dbReference type="Proteomes" id="UP001501436">
    <property type="component" value="Unassembled WGS sequence"/>
</dbReference>
<reference evidence="14" key="1">
    <citation type="journal article" date="2019" name="Int. J. Syst. Evol. Microbiol.">
        <title>The Global Catalogue of Microorganisms (GCM) 10K type strain sequencing project: providing services to taxonomists for standard genome sequencing and annotation.</title>
        <authorList>
            <consortium name="The Broad Institute Genomics Platform"/>
            <consortium name="The Broad Institute Genome Sequencing Center for Infectious Disease"/>
            <person name="Wu L."/>
            <person name="Ma J."/>
        </authorList>
    </citation>
    <scope>NUCLEOTIDE SEQUENCE [LARGE SCALE GENOMIC DNA]</scope>
    <source>
        <strain evidence="14">JCM 18283</strain>
    </source>
</reference>
<dbReference type="Pfam" id="PF02163">
    <property type="entry name" value="Peptidase_M50"/>
    <property type="match status" value="1"/>
</dbReference>
<keyword evidence="4" id="KW-0645">Protease</keyword>
<protein>
    <recommendedName>
        <fullName evidence="11">Zinc metalloprotease</fullName>
        <ecNumber evidence="11">3.4.24.-</ecNumber>
    </recommendedName>
</protein>
<accession>A0ABP9FWW1</accession>
<comment type="subcellular location">
    <subcellularLocation>
        <location evidence="2">Membrane</location>
        <topology evidence="2">Multi-pass membrane protein</topology>
    </subcellularLocation>
</comment>
<evidence type="ECO:0000256" key="10">
    <source>
        <dbReference type="ARBA" id="ARBA00023136"/>
    </source>
</evidence>
<evidence type="ECO:0000313" key="13">
    <source>
        <dbReference type="EMBL" id="GAA4919957.1"/>
    </source>
</evidence>
<feature type="domain" description="Peptidase M50" evidence="12">
    <location>
        <begin position="10"/>
        <end position="428"/>
    </location>
</feature>
<comment type="similarity">
    <text evidence="3 11">Belongs to the peptidase M50B family.</text>
</comment>
<sequence>MRIVIMILQFVAGMSLLVLVHELGHFLAAKAFGIRVRKFYLFFDAWGLRLFRFHFKGTEYGIGWLPLGGYVKMAGMLSNHEDEEGHEGTFAHRRYHNKPVWQRIIVMLSGILMNVLLAVVVFTGLTLRYGKGSVATLGQEYRIEPGKLGKLAGLEAGDQLVAVDDEPLVDEEELTSSRLIRGKTVLSVIRSKGKERVHLHIAVPPQVMQTIADEGMTDFFSVNADYKADSVLTNLNLYGTKEFKHTGIFTINGDSIHSYEEFQVRLQENKQRELYVTVIHDGKTMRLRAHRDKDGHIGFSLNSKKPAYRRGPVSVAGSIATGTTRTLTSISDNVKGFGQMLSGEVKMKEALNGPVKIATMFGEHLEWKRFWSLIALLSIGIGFINVLPIPSLDGGQIFLVAIEGLRGSPFKPETLQRIQITGFLILMVIVVLVFYNDIRSLV</sequence>
<evidence type="ECO:0000256" key="4">
    <source>
        <dbReference type="ARBA" id="ARBA00022670"/>
    </source>
</evidence>
<evidence type="ECO:0000256" key="5">
    <source>
        <dbReference type="ARBA" id="ARBA00022692"/>
    </source>
</evidence>